<keyword evidence="2" id="KW-0175">Coiled coil</keyword>
<evidence type="ECO:0000313" key="5">
    <source>
        <dbReference type="EMBL" id="SDC69188.1"/>
    </source>
</evidence>
<feature type="domain" description="Metallo-beta-lactamase" evidence="3">
    <location>
        <begin position="13"/>
        <end position="247"/>
    </location>
</feature>
<dbReference type="InterPro" id="IPR022712">
    <property type="entry name" value="Beta_Casp"/>
</dbReference>
<reference evidence="6" key="1">
    <citation type="submission" date="2016-10" db="EMBL/GenBank/DDBJ databases">
        <authorList>
            <person name="Varghese N."/>
            <person name="Submissions S."/>
        </authorList>
    </citation>
    <scope>NUCLEOTIDE SEQUENCE [LARGE SCALE GENOMIC DNA]</scope>
    <source>
        <strain evidence="6">DSM 11005</strain>
    </source>
</reference>
<dbReference type="Proteomes" id="UP000198943">
    <property type="component" value="Unassembled WGS sequence"/>
</dbReference>
<dbReference type="InterPro" id="IPR050698">
    <property type="entry name" value="MBL"/>
</dbReference>
<feature type="coiled-coil region" evidence="2">
    <location>
        <begin position="482"/>
        <end position="509"/>
    </location>
</feature>
<evidence type="ECO:0000256" key="2">
    <source>
        <dbReference type="SAM" id="Coils"/>
    </source>
</evidence>
<dbReference type="PANTHER" id="PTHR11203:SF37">
    <property type="entry name" value="INTEGRATOR COMPLEX SUBUNIT 11"/>
    <property type="match status" value="1"/>
</dbReference>
<feature type="domain" description="Beta-Casp" evidence="4">
    <location>
        <begin position="252"/>
        <end position="378"/>
    </location>
</feature>
<organism evidence="5 6">
    <name type="scientific">Succiniclasticum ruminis</name>
    <dbReference type="NCBI Taxonomy" id="40841"/>
    <lineage>
        <taxon>Bacteria</taxon>
        <taxon>Bacillati</taxon>
        <taxon>Bacillota</taxon>
        <taxon>Negativicutes</taxon>
        <taxon>Acidaminococcales</taxon>
        <taxon>Acidaminococcaceae</taxon>
        <taxon>Succiniclasticum</taxon>
    </lineage>
</organism>
<dbReference type="Gene3D" id="3.60.15.10">
    <property type="entry name" value="Ribonuclease Z/Hydroxyacylglutathione hydrolase-like"/>
    <property type="match status" value="1"/>
</dbReference>
<dbReference type="InterPro" id="IPR036866">
    <property type="entry name" value="RibonucZ/Hydroxyglut_hydro"/>
</dbReference>
<proteinExistence type="predicted"/>
<evidence type="ECO:0000256" key="1">
    <source>
        <dbReference type="ARBA" id="ARBA00022801"/>
    </source>
</evidence>
<dbReference type="Pfam" id="PF10996">
    <property type="entry name" value="Beta-Casp"/>
    <property type="match status" value="1"/>
</dbReference>
<dbReference type="GO" id="GO:0016787">
    <property type="term" value="F:hydrolase activity"/>
    <property type="evidence" value="ECO:0007669"/>
    <property type="project" value="UniProtKB-KW"/>
</dbReference>
<dbReference type="Gene3D" id="3.40.50.10890">
    <property type="match status" value="1"/>
</dbReference>
<dbReference type="InterPro" id="IPR011108">
    <property type="entry name" value="RMMBL"/>
</dbReference>
<evidence type="ECO:0000313" key="6">
    <source>
        <dbReference type="Proteomes" id="UP000198943"/>
    </source>
</evidence>
<dbReference type="GO" id="GO:0004521">
    <property type="term" value="F:RNA endonuclease activity"/>
    <property type="evidence" value="ECO:0007669"/>
    <property type="project" value="TreeGrafter"/>
</dbReference>
<evidence type="ECO:0000259" key="4">
    <source>
        <dbReference type="SMART" id="SM01027"/>
    </source>
</evidence>
<dbReference type="SUPFAM" id="SSF56281">
    <property type="entry name" value="Metallo-hydrolase/oxidoreductase"/>
    <property type="match status" value="1"/>
</dbReference>
<accession>A0A1G6NN69</accession>
<dbReference type="RefSeq" id="WP_093730965.1">
    <property type="nucleotide sequence ID" value="NZ_FMYW01000015.1"/>
</dbReference>
<dbReference type="AlphaFoldDB" id="A0A1G6NN69"/>
<dbReference type="CDD" id="cd16295">
    <property type="entry name" value="TTHA0252-CPSF-like_MBL-fold"/>
    <property type="match status" value="1"/>
</dbReference>
<evidence type="ECO:0000259" key="3">
    <source>
        <dbReference type="SMART" id="SM00849"/>
    </source>
</evidence>
<dbReference type="SMART" id="SM01027">
    <property type="entry name" value="Beta-Casp"/>
    <property type="match status" value="1"/>
</dbReference>
<protein>
    <submittedName>
        <fullName evidence="5">Metallo-beta-lactamase family protein</fullName>
    </submittedName>
</protein>
<dbReference type="SMART" id="SM00849">
    <property type="entry name" value="Lactamase_B"/>
    <property type="match status" value="1"/>
</dbReference>
<keyword evidence="6" id="KW-1185">Reference proteome</keyword>
<dbReference type="Pfam" id="PF00753">
    <property type="entry name" value="Lactamase_B"/>
    <property type="match status" value="1"/>
</dbReference>
<dbReference type="Pfam" id="PF07521">
    <property type="entry name" value="RMMBL"/>
    <property type="match status" value="1"/>
</dbReference>
<dbReference type="OrthoDB" id="9803916at2"/>
<dbReference type="InterPro" id="IPR001279">
    <property type="entry name" value="Metallo-B-lactamas"/>
</dbReference>
<name>A0A1G6NN69_9FIRM</name>
<dbReference type="PANTHER" id="PTHR11203">
    <property type="entry name" value="CLEAVAGE AND POLYADENYLATION SPECIFICITY FACTOR FAMILY MEMBER"/>
    <property type="match status" value="1"/>
</dbReference>
<dbReference type="EMBL" id="FMYW01000015">
    <property type="protein sequence ID" value="SDC69188.1"/>
    <property type="molecule type" value="Genomic_DNA"/>
</dbReference>
<sequence length="535" mass="59641">MKLTFLGAARTVTGSCYLLEVNGKKMLVDCGMFQGSKSIKAFNEKPFAFNPAEIDAMVLTHAHVDHSGLIPRLVKEGFKGRVHCTKSTQQLCTILLPDSAHIQESDAEFANRKGLRAGKSQVEPLFTIDDAYIALQHFYVHNFEETFEVIPGVTAKLRVAGHILGSATVYLVIEENGKKTTMIFSGDVGQPKQPIVEDPSVLSGADFIITESTYGNRKHKAYDKEEELARIINETVERGGNVVIPAFAVGRTQVLLYYFQKLTQEGKIPDVPIYVDSPLATKATGITLANKEEYDEETRALVEFQGDRLFAMKNVHFTPTPEESRMINGIEGPKIILSASGMADAGRILHHLKHNLWRPECTVVFAGYQAEGTMGRNLIDGVKKVKIMGETIHVAAQIINMTGFSAHADKEQLIDWYKKMPQKPKIFFVTHGEFDAASELSKDLQMQLGTAVYIPKYGDSVAIDGADYVIEAAPEVETLPEVAELQDSITAIERNYMQYRNKMEQIALRDSAKADQMRKKLEKVRRYMDEMLGNL</sequence>
<keyword evidence="1" id="KW-0378">Hydrolase</keyword>
<gene>
    <name evidence="5" type="ORF">SAMN04487864_1158</name>
</gene>